<feature type="coiled-coil region" evidence="1">
    <location>
        <begin position="43"/>
        <end position="77"/>
    </location>
</feature>
<proteinExistence type="predicted"/>
<dbReference type="EMBL" id="SXDP01000013">
    <property type="protein sequence ID" value="NEZ47837.1"/>
    <property type="molecule type" value="Genomic_DNA"/>
</dbReference>
<evidence type="ECO:0000313" key="3">
    <source>
        <dbReference type="Proteomes" id="UP000473885"/>
    </source>
</evidence>
<comment type="caution">
    <text evidence="2">The sequence shown here is derived from an EMBL/GenBank/DDBJ whole genome shotgun (WGS) entry which is preliminary data.</text>
</comment>
<dbReference type="InterPro" id="IPR008840">
    <property type="entry name" value="Sipho_Gp157"/>
</dbReference>
<protein>
    <submittedName>
        <fullName evidence="2">Siphovirus Gp157 family protein</fullName>
    </submittedName>
</protein>
<sequence>MAKLYELTQNYNNLLDLIDNPEVPVEMLKESLDNIREGIEVKVENIAKVIKSIEIDVKGLKEEEKRLADRRKSLENRISSLKDYTESSMRATGLKKIKGKVFTLGIQKNAPSLEIESKKGIPTKYFIPQEPKLDKKTLLGDMKEGIEVPGVTIKQTESLRIR</sequence>
<keyword evidence="1" id="KW-0175">Coiled coil</keyword>
<evidence type="ECO:0000256" key="1">
    <source>
        <dbReference type="SAM" id="Coils"/>
    </source>
</evidence>
<dbReference type="SUPFAM" id="SSF161266">
    <property type="entry name" value="Gam-like"/>
    <property type="match status" value="1"/>
</dbReference>
<dbReference type="RefSeq" id="WP_163249726.1">
    <property type="nucleotide sequence ID" value="NZ_SXDP01000013.1"/>
</dbReference>
<reference evidence="2 3" key="1">
    <citation type="submission" date="2019-04" db="EMBL/GenBank/DDBJ databases">
        <title>Genome sequencing of Clostridium botulinum Groups I-IV and Clostridium butyricum.</title>
        <authorList>
            <person name="Brunt J."/>
            <person name="Van Vliet A.H.M."/>
            <person name="Stringer S.C."/>
            <person name="Carter A.T."/>
            <person name="Peck M.W."/>
        </authorList>
    </citation>
    <scope>NUCLEOTIDE SEQUENCE [LARGE SCALE GENOMIC DNA]</scope>
    <source>
        <strain evidence="2 3">IFR 18/094</strain>
    </source>
</reference>
<gene>
    <name evidence="2" type="ORF">FDF74_11655</name>
</gene>
<organism evidence="2 3">
    <name type="scientific">Clostridium niameyense</name>
    <dbReference type="NCBI Taxonomy" id="1622073"/>
    <lineage>
        <taxon>Bacteria</taxon>
        <taxon>Bacillati</taxon>
        <taxon>Bacillota</taxon>
        <taxon>Clostridia</taxon>
        <taxon>Eubacteriales</taxon>
        <taxon>Clostridiaceae</taxon>
        <taxon>Clostridium</taxon>
    </lineage>
</organism>
<dbReference type="AlphaFoldDB" id="A0A6M0RDE6"/>
<dbReference type="Proteomes" id="UP000473885">
    <property type="component" value="Unassembled WGS sequence"/>
</dbReference>
<name>A0A6M0RDE6_9CLOT</name>
<accession>A0A6M0RDE6</accession>
<evidence type="ECO:0000313" key="2">
    <source>
        <dbReference type="EMBL" id="NEZ47837.1"/>
    </source>
</evidence>
<dbReference type="Pfam" id="PF05565">
    <property type="entry name" value="Sipho_Gp157"/>
    <property type="match status" value="1"/>
</dbReference>
<keyword evidence="3" id="KW-1185">Reference proteome</keyword>